<dbReference type="EMBL" id="JAESVG020000002">
    <property type="protein sequence ID" value="KAG8630616.1"/>
    <property type="molecule type" value="Genomic_DNA"/>
</dbReference>
<proteinExistence type="predicted"/>
<dbReference type="OrthoDB" id="2129069at2759"/>
<organism evidence="1 2">
    <name type="scientific">Elsinoe batatas</name>
    <dbReference type="NCBI Taxonomy" id="2601811"/>
    <lineage>
        <taxon>Eukaryota</taxon>
        <taxon>Fungi</taxon>
        <taxon>Dikarya</taxon>
        <taxon>Ascomycota</taxon>
        <taxon>Pezizomycotina</taxon>
        <taxon>Dothideomycetes</taxon>
        <taxon>Dothideomycetidae</taxon>
        <taxon>Myriangiales</taxon>
        <taxon>Elsinoaceae</taxon>
        <taxon>Elsinoe</taxon>
    </lineage>
</organism>
<accession>A0A8K0PI06</accession>
<gene>
    <name evidence="1" type="ORF">KVT40_002235</name>
</gene>
<name>A0A8K0PI06_9PEZI</name>
<reference evidence="1" key="1">
    <citation type="submission" date="2021-07" db="EMBL/GenBank/DDBJ databases">
        <title>Elsinoe batatas strain:CRI-CJ2 Genome sequencing and assembly.</title>
        <authorList>
            <person name="Huang L."/>
        </authorList>
    </citation>
    <scope>NUCLEOTIDE SEQUENCE</scope>
    <source>
        <strain evidence="1">CRI-CJ2</strain>
    </source>
</reference>
<keyword evidence="2" id="KW-1185">Reference proteome</keyword>
<evidence type="ECO:0000313" key="2">
    <source>
        <dbReference type="Proteomes" id="UP000809789"/>
    </source>
</evidence>
<dbReference type="Proteomes" id="UP000809789">
    <property type="component" value="Unassembled WGS sequence"/>
</dbReference>
<comment type="caution">
    <text evidence="1">The sequence shown here is derived from an EMBL/GenBank/DDBJ whole genome shotgun (WGS) entry which is preliminary data.</text>
</comment>
<dbReference type="AlphaFoldDB" id="A0A8K0PI06"/>
<protein>
    <submittedName>
        <fullName evidence="1">Uncharacterized protein</fullName>
    </submittedName>
</protein>
<sequence length="185" mass="19516">MSDSLSSQLRDRLQHFAAITGGQNLAICFLLASEIEGTHFHQSSTPACGLQAYTKLQCILTVESELPTLPVLLCANAGDVGATVKAHIESLVSYQPGPPLPHPGNLLAGCTIGPYMSSAEVSSVASLFGNIGNLASACVASAEQSQSNGLMELTAEDRTSIMRLEALRRQIGDERARGILGFWTS</sequence>
<evidence type="ECO:0000313" key="1">
    <source>
        <dbReference type="EMBL" id="KAG8630616.1"/>
    </source>
</evidence>